<protein>
    <submittedName>
        <fullName evidence="1">Uncharacterized protein</fullName>
    </submittedName>
</protein>
<accession>A0A538SWU1</accession>
<dbReference type="AlphaFoldDB" id="A0A538SWU1"/>
<proteinExistence type="predicted"/>
<evidence type="ECO:0000313" key="1">
    <source>
        <dbReference type="EMBL" id="TMQ55822.1"/>
    </source>
</evidence>
<comment type="caution">
    <text evidence="1">The sequence shown here is derived from an EMBL/GenBank/DDBJ whole genome shotgun (WGS) entry which is preliminary data.</text>
</comment>
<gene>
    <name evidence="1" type="ORF">E6K75_09080</name>
</gene>
<sequence>MLLSERAAFPLAVRLREQGAPIGDVFSFLSGLYFRGKLAYGRAFAHSRTAPDGVLVITPGRGLISPDTIVGLPDLRSIASVGVTPNEARFREPLERDSAALASVLAREDRVVLLGSIATGKYVDIIESHFDGRLRFPCDFVGRGDMSRGGLMLRCVLDRKELEYIPIAGATRHGKKPPRLRPLR</sequence>
<dbReference type="EMBL" id="VBOV01000241">
    <property type="protein sequence ID" value="TMQ55822.1"/>
    <property type="molecule type" value="Genomic_DNA"/>
</dbReference>
<organism evidence="1 2">
    <name type="scientific">Eiseniibacteriota bacterium</name>
    <dbReference type="NCBI Taxonomy" id="2212470"/>
    <lineage>
        <taxon>Bacteria</taxon>
        <taxon>Candidatus Eiseniibacteriota</taxon>
    </lineage>
</organism>
<evidence type="ECO:0000313" key="2">
    <source>
        <dbReference type="Proteomes" id="UP000320913"/>
    </source>
</evidence>
<reference evidence="1 2" key="1">
    <citation type="journal article" date="2019" name="Nat. Microbiol.">
        <title>Mediterranean grassland soil C-N compound turnover is dependent on rainfall and depth, and is mediated by genomically divergent microorganisms.</title>
        <authorList>
            <person name="Diamond S."/>
            <person name="Andeer P.F."/>
            <person name="Li Z."/>
            <person name="Crits-Christoph A."/>
            <person name="Burstein D."/>
            <person name="Anantharaman K."/>
            <person name="Lane K.R."/>
            <person name="Thomas B.C."/>
            <person name="Pan C."/>
            <person name="Northen T.R."/>
            <person name="Banfield J.F."/>
        </authorList>
    </citation>
    <scope>NUCLEOTIDE SEQUENCE [LARGE SCALE GENOMIC DNA]</scope>
    <source>
        <strain evidence="1">WS_5</strain>
    </source>
</reference>
<name>A0A538SWU1_UNCEI</name>
<dbReference type="Proteomes" id="UP000320913">
    <property type="component" value="Unassembled WGS sequence"/>
</dbReference>